<dbReference type="EMBL" id="MN740176">
    <property type="protein sequence ID" value="QHT92073.1"/>
    <property type="molecule type" value="Genomic_DNA"/>
</dbReference>
<accession>A0A6C0IKN0</accession>
<organism evidence="1">
    <name type="scientific">viral metagenome</name>
    <dbReference type="NCBI Taxonomy" id="1070528"/>
    <lineage>
        <taxon>unclassified sequences</taxon>
        <taxon>metagenomes</taxon>
        <taxon>organismal metagenomes</taxon>
    </lineage>
</organism>
<dbReference type="AlphaFoldDB" id="A0A6C0IKN0"/>
<name>A0A6C0IKN0_9ZZZZ</name>
<sequence>MNTNVIGPLNIQRENDDEWDEIIYDSQYYYFKNGTYNYISSPPPCPRPGWEWYIIGEDHYMVKIDEPNFDCISINSNLYNFVHELCAEATREKFDIDVYIDFPNIKSFKEIFEILIEHPKKLFNLFQYIIGKLNGRIKSGQLNEYDFVNETTDFLEKTKFIDFESRFQIIKNIIVMLREQVNHVGPVSYPIPINDKWEEIEHDGFYYYFRRGFYIQVEEVNHLSEIYKLCEIGHSKYVVFLDTNMK</sequence>
<reference evidence="1" key="1">
    <citation type="journal article" date="2020" name="Nature">
        <title>Giant virus diversity and host interactions through global metagenomics.</title>
        <authorList>
            <person name="Schulz F."/>
            <person name="Roux S."/>
            <person name="Paez-Espino D."/>
            <person name="Jungbluth S."/>
            <person name="Walsh D.A."/>
            <person name="Denef V.J."/>
            <person name="McMahon K.D."/>
            <person name="Konstantinidis K.T."/>
            <person name="Eloe-Fadrosh E.A."/>
            <person name="Kyrpides N.C."/>
            <person name="Woyke T."/>
        </authorList>
    </citation>
    <scope>NUCLEOTIDE SEQUENCE</scope>
    <source>
        <strain evidence="1">GVMAG-M-3300023184-86</strain>
    </source>
</reference>
<protein>
    <submittedName>
        <fullName evidence="1">Uncharacterized protein</fullName>
    </submittedName>
</protein>
<evidence type="ECO:0000313" key="1">
    <source>
        <dbReference type="EMBL" id="QHT92073.1"/>
    </source>
</evidence>
<proteinExistence type="predicted"/>